<evidence type="ECO:0000256" key="1">
    <source>
        <dbReference type="SAM" id="Phobius"/>
    </source>
</evidence>
<organism evidence="2 3">
    <name type="scientific">Paramecium sonneborni</name>
    <dbReference type="NCBI Taxonomy" id="65129"/>
    <lineage>
        <taxon>Eukaryota</taxon>
        <taxon>Sar</taxon>
        <taxon>Alveolata</taxon>
        <taxon>Ciliophora</taxon>
        <taxon>Intramacronucleata</taxon>
        <taxon>Oligohymenophorea</taxon>
        <taxon>Peniculida</taxon>
        <taxon>Parameciidae</taxon>
        <taxon>Paramecium</taxon>
    </lineage>
</organism>
<dbReference type="OrthoDB" id="10415764at2759"/>
<accession>A0A8S1RQE7</accession>
<evidence type="ECO:0000313" key="2">
    <source>
        <dbReference type="EMBL" id="CAD8129279.1"/>
    </source>
</evidence>
<gene>
    <name evidence="2" type="ORF">PSON_ATCC_30995.1.T2140003</name>
</gene>
<dbReference type="AlphaFoldDB" id="A0A8S1RQE7"/>
<feature type="transmembrane region" description="Helical" evidence="1">
    <location>
        <begin position="70"/>
        <end position="91"/>
    </location>
</feature>
<evidence type="ECO:0000313" key="3">
    <source>
        <dbReference type="Proteomes" id="UP000692954"/>
    </source>
</evidence>
<name>A0A8S1RQE7_9CILI</name>
<keyword evidence="1" id="KW-1133">Transmembrane helix</keyword>
<evidence type="ECO:0008006" key="4">
    <source>
        <dbReference type="Google" id="ProtNLM"/>
    </source>
</evidence>
<keyword evidence="1" id="KW-0472">Membrane</keyword>
<keyword evidence="3" id="KW-1185">Reference proteome</keyword>
<proteinExistence type="predicted"/>
<keyword evidence="1" id="KW-0812">Transmembrane</keyword>
<reference evidence="2" key="1">
    <citation type="submission" date="2021-01" db="EMBL/GenBank/DDBJ databases">
        <authorList>
            <consortium name="Genoscope - CEA"/>
            <person name="William W."/>
        </authorList>
    </citation>
    <scope>NUCLEOTIDE SEQUENCE</scope>
</reference>
<comment type="caution">
    <text evidence="2">The sequence shown here is derived from an EMBL/GenBank/DDBJ whole genome shotgun (WGS) entry which is preliminary data.</text>
</comment>
<protein>
    <recommendedName>
        <fullName evidence="4">Transmembrane protein</fullName>
    </recommendedName>
</protein>
<dbReference type="Proteomes" id="UP000692954">
    <property type="component" value="Unassembled WGS sequence"/>
</dbReference>
<dbReference type="EMBL" id="CAJJDN010000214">
    <property type="protein sequence ID" value="CAD8129279.1"/>
    <property type="molecule type" value="Genomic_DNA"/>
</dbReference>
<sequence length="152" mass="17752">MHMKSIKVAKTEVKILLKLSIQSQQSYNITLNIKSQELMQIIVSIQSQTYPYFIFNNDFKHLLRPSAFQIIGINILDFFIFSFSIFIIQLLNFKNIVQSFFAKKDSITNPKNQINCGRILVKRSASMSYYLNFPLESIYLFFAVIIFKQSSI</sequence>
<feature type="transmembrane region" description="Helical" evidence="1">
    <location>
        <begin position="129"/>
        <end position="147"/>
    </location>
</feature>